<evidence type="ECO:0000313" key="6">
    <source>
        <dbReference type="EMBL" id="SIQ73122.1"/>
    </source>
</evidence>
<dbReference type="InterPro" id="IPR050595">
    <property type="entry name" value="Bact_response_regulator"/>
</dbReference>
<dbReference type="EMBL" id="FTNO01000001">
    <property type="protein sequence ID" value="SIQ73122.1"/>
    <property type="molecule type" value="Genomic_DNA"/>
</dbReference>
<dbReference type="Pfam" id="PF00072">
    <property type="entry name" value="Response_reg"/>
    <property type="match status" value="1"/>
</dbReference>
<dbReference type="SMART" id="SM00448">
    <property type="entry name" value="REC"/>
    <property type="match status" value="1"/>
</dbReference>
<keyword evidence="1 2" id="KW-0597">Phosphoprotein</keyword>
<evidence type="ECO:0000259" key="4">
    <source>
        <dbReference type="PROSITE" id="PS50112"/>
    </source>
</evidence>
<proteinExistence type="predicted"/>
<feature type="domain" description="PAS" evidence="4">
    <location>
        <begin position="137"/>
        <end position="179"/>
    </location>
</feature>
<sequence>MTVSIRVLLVDDEPDLANMTSLFFQRERDAIETRTETNPVDALSRLETERFDCVVSDYDMPQMNGLELLSAIRNSHAELPFVLFTGKGSEEIASEAISAGVTGYLQKETGTDQYAVLANVVENAVEKYRAERALREEQSFTESALNSLSDLFYAVDSDYELLRWNDTIGDVTGYSDDDIAQMRLTELVADDVAADLDSILSDGTGVFETCLRTSDGDTIPYEFRGATFTDSDGTVGICGVGRDITERKCREEELRRSERRFEAIFNDPFSFIGLLETDGTVMQVNQTALDAIGGDVEQVEGKPFWETPWWNVSTAVQDELRDRIADARDGKFVHFRAENRTAESDTLVLDVSIRPVRGKSGAVETLIAEGRSVERLKKRVEELE</sequence>
<feature type="domain" description="Response regulatory" evidence="3">
    <location>
        <begin position="6"/>
        <end position="122"/>
    </location>
</feature>
<dbReference type="PROSITE" id="PS50110">
    <property type="entry name" value="RESPONSE_REGULATORY"/>
    <property type="match status" value="1"/>
</dbReference>
<dbReference type="SMART" id="SM00091">
    <property type="entry name" value="PAS"/>
    <property type="match status" value="2"/>
</dbReference>
<keyword evidence="7" id="KW-1185">Reference proteome</keyword>
<dbReference type="InterPro" id="IPR011006">
    <property type="entry name" value="CheY-like_superfamily"/>
</dbReference>
<evidence type="ECO:0000259" key="3">
    <source>
        <dbReference type="PROSITE" id="PS50110"/>
    </source>
</evidence>
<dbReference type="PANTHER" id="PTHR44591">
    <property type="entry name" value="STRESS RESPONSE REGULATOR PROTEIN 1"/>
    <property type="match status" value="1"/>
</dbReference>
<dbReference type="OrthoDB" id="8127at2157"/>
<gene>
    <name evidence="6" type="ORF">SAMN05421858_0221</name>
</gene>
<dbReference type="PROSITE" id="PS50113">
    <property type="entry name" value="PAC"/>
    <property type="match status" value="1"/>
</dbReference>
<dbReference type="NCBIfam" id="TIGR00229">
    <property type="entry name" value="sensory_box"/>
    <property type="match status" value="2"/>
</dbReference>
<protein>
    <submittedName>
        <fullName evidence="6">PAS domain S-box-containing protein</fullName>
    </submittedName>
</protein>
<reference evidence="7" key="1">
    <citation type="submission" date="2017-01" db="EMBL/GenBank/DDBJ databases">
        <authorList>
            <person name="Varghese N."/>
            <person name="Submissions S."/>
        </authorList>
    </citation>
    <scope>NUCLEOTIDE SEQUENCE [LARGE SCALE GENOMIC DNA]</scope>
    <source>
        <strain evidence="7">CGMCC 1.7737</strain>
    </source>
</reference>
<dbReference type="InterPro" id="IPR013656">
    <property type="entry name" value="PAS_4"/>
</dbReference>
<dbReference type="InterPro" id="IPR000700">
    <property type="entry name" value="PAS-assoc_C"/>
</dbReference>
<dbReference type="Gene3D" id="3.40.50.2300">
    <property type="match status" value="1"/>
</dbReference>
<dbReference type="PROSITE" id="PS50112">
    <property type="entry name" value="PAS"/>
    <property type="match status" value="1"/>
</dbReference>
<dbReference type="SUPFAM" id="SSF52172">
    <property type="entry name" value="CheY-like"/>
    <property type="match status" value="1"/>
</dbReference>
<dbReference type="InterPro" id="IPR001789">
    <property type="entry name" value="Sig_transdc_resp-reg_receiver"/>
</dbReference>
<dbReference type="InterPro" id="IPR035965">
    <property type="entry name" value="PAS-like_dom_sf"/>
</dbReference>
<dbReference type="Proteomes" id="UP000186914">
    <property type="component" value="Unassembled WGS sequence"/>
</dbReference>
<organism evidence="6 7">
    <name type="scientific">Haladaptatus litoreus</name>
    <dbReference type="NCBI Taxonomy" id="553468"/>
    <lineage>
        <taxon>Archaea</taxon>
        <taxon>Methanobacteriati</taxon>
        <taxon>Methanobacteriota</taxon>
        <taxon>Stenosarchaea group</taxon>
        <taxon>Halobacteria</taxon>
        <taxon>Halobacteriales</taxon>
        <taxon>Haladaptataceae</taxon>
        <taxon>Haladaptatus</taxon>
    </lineage>
</organism>
<name>A0A1N6V5N0_9EURY</name>
<dbReference type="RefSeq" id="WP_084186169.1">
    <property type="nucleotide sequence ID" value="NZ_FTNO01000001.1"/>
</dbReference>
<dbReference type="InterPro" id="IPR000014">
    <property type="entry name" value="PAS"/>
</dbReference>
<dbReference type="GO" id="GO:0000160">
    <property type="term" value="P:phosphorelay signal transduction system"/>
    <property type="evidence" value="ECO:0007669"/>
    <property type="project" value="InterPro"/>
</dbReference>
<accession>A0A1N6V5N0</accession>
<evidence type="ECO:0000259" key="5">
    <source>
        <dbReference type="PROSITE" id="PS50113"/>
    </source>
</evidence>
<dbReference type="CDD" id="cd00130">
    <property type="entry name" value="PAS"/>
    <property type="match status" value="2"/>
</dbReference>
<dbReference type="AlphaFoldDB" id="A0A1N6V5N0"/>
<dbReference type="Gene3D" id="3.30.450.20">
    <property type="entry name" value="PAS domain"/>
    <property type="match status" value="2"/>
</dbReference>
<evidence type="ECO:0000256" key="2">
    <source>
        <dbReference type="PROSITE-ProRule" id="PRU00169"/>
    </source>
</evidence>
<feature type="domain" description="PAC" evidence="5">
    <location>
        <begin position="205"/>
        <end position="256"/>
    </location>
</feature>
<dbReference type="Pfam" id="PF08448">
    <property type="entry name" value="PAS_4"/>
    <property type="match status" value="2"/>
</dbReference>
<dbReference type="SUPFAM" id="SSF55785">
    <property type="entry name" value="PYP-like sensor domain (PAS domain)"/>
    <property type="match status" value="2"/>
</dbReference>
<dbReference type="CDD" id="cd00156">
    <property type="entry name" value="REC"/>
    <property type="match status" value="1"/>
</dbReference>
<evidence type="ECO:0000313" key="7">
    <source>
        <dbReference type="Proteomes" id="UP000186914"/>
    </source>
</evidence>
<feature type="modified residue" description="4-aspartylphosphate" evidence="2">
    <location>
        <position position="57"/>
    </location>
</feature>
<dbReference type="PANTHER" id="PTHR44591:SF25">
    <property type="entry name" value="CHEMOTAXIS TWO-COMPONENT RESPONSE REGULATOR"/>
    <property type="match status" value="1"/>
</dbReference>
<evidence type="ECO:0000256" key="1">
    <source>
        <dbReference type="ARBA" id="ARBA00022553"/>
    </source>
</evidence>